<keyword evidence="13" id="KW-1185">Reference proteome</keyword>
<comment type="function">
    <text evidence="11">Fluoride-specific ion channel. Important for reducing fluoride concentration in the cell, thus reducing its toxicity.</text>
</comment>
<evidence type="ECO:0000256" key="8">
    <source>
        <dbReference type="ARBA" id="ARBA00023303"/>
    </source>
</evidence>
<feature type="transmembrane region" description="Helical" evidence="11">
    <location>
        <begin position="36"/>
        <end position="58"/>
    </location>
</feature>
<evidence type="ECO:0000256" key="2">
    <source>
        <dbReference type="ARBA" id="ARBA00022475"/>
    </source>
</evidence>
<evidence type="ECO:0000313" key="13">
    <source>
        <dbReference type="Proteomes" id="UP000288096"/>
    </source>
</evidence>
<evidence type="ECO:0000256" key="4">
    <source>
        <dbReference type="ARBA" id="ARBA00022692"/>
    </source>
</evidence>
<evidence type="ECO:0000256" key="1">
    <source>
        <dbReference type="ARBA" id="ARBA00004651"/>
    </source>
</evidence>
<evidence type="ECO:0000256" key="3">
    <source>
        <dbReference type="ARBA" id="ARBA00022519"/>
    </source>
</evidence>
<evidence type="ECO:0000256" key="10">
    <source>
        <dbReference type="ARBA" id="ARBA00035585"/>
    </source>
</evidence>
<organism evidence="12 13">
    <name type="scientific">Desulfonema ishimotonii</name>
    <dbReference type="NCBI Taxonomy" id="45657"/>
    <lineage>
        <taxon>Bacteria</taxon>
        <taxon>Pseudomonadati</taxon>
        <taxon>Thermodesulfobacteriota</taxon>
        <taxon>Desulfobacteria</taxon>
        <taxon>Desulfobacterales</taxon>
        <taxon>Desulfococcaceae</taxon>
        <taxon>Desulfonema</taxon>
    </lineage>
</organism>
<accession>A0A401FYH0</accession>
<evidence type="ECO:0000256" key="5">
    <source>
        <dbReference type="ARBA" id="ARBA00022989"/>
    </source>
</evidence>
<dbReference type="PANTHER" id="PTHR28259">
    <property type="entry name" value="FLUORIDE EXPORT PROTEIN 1-RELATED"/>
    <property type="match status" value="1"/>
</dbReference>
<comment type="catalytic activity">
    <reaction evidence="10">
        <text>fluoride(in) = fluoride(out)</text>
        <dbReference type="Rhea" id="RHEA:76159"/>
        <dbReference type="ChEBI" id="CHEBI:17051"/>
    </reaction>
    <physiologicalReaction direction="left-to-right" evidence="10">
        <dbReference type="Rhea" id="RHEA:76160"/>
    </physiologicalReaction>
</comment>
<dbReference type="HAMAP" id="MF_00454">
    <property type="entry name" value="FluC"/>
    <property type="match status" value="1"/>
</dbReference>
<dbReference type="EMBL" id="BEXT01000001">
    <property type="protein sequence ID" value="GBC62052.1"/>
    <property type="molecule type" value="Genomic_DNA"/>
</dbReference>
<keyword evidence="11" id="KW-0915">Sodium</keyword>
<evidence type="ECO:0000313" key="12">
    <source>
        <dbReference type="EMBL" id="GBC62052.1"/>
    </source>
</evidence>
<dbReference type="InterPro" id="IPR003691">
    <property type="entry name" value="FluC"/>
</dbReference>
<dbReference type="PANTHER" id="PTHR28259:SF1">
    <property type="entry name" value="FLUORIDE EXPORT PROTEIN 1-RELATED"/>
    <property type="match status" value="1"/>
</dbReference>
<feature type="transmembrane region" description="Helical" evidence="11">
    <location>
        <begin position="100"/>
        <end position="127"/>
    </location>
</feature>
<reference evidence="13" key="1">
    <citation type="submission" date="2017-11" db="EMBL/GenBank/DDBJ databases">
        <authorList>
            <person name="Watanabe M."/>
            <person name="Kojima H."/>
        </authorList>
    </citation>
    <scope>NUCLEOTIDE SEQUENCE [LARGE SCALE GENOMIC DNA]</scope>
    <source>
        <strain evidence="13">Tokyo 01</strain>
    </source>
</reference>
<feature type="binding site" evidence="11">
    <location>
        <position position="81"/>
    </location>
    <ligand>
        <name>Na(+)</name>
        <dbReference type="ChEBI" id="CHEBI:29101"/>
        <note>structural</note>
    </ligand>
</feature>
<comment type="activity regulation">
    <text evidence="11">Na(+) is not transported, but it plays an essential structural role and its presence is essential for fluoride channel function.</text>
</comment>
<dbReference type="GO" id="GO:0140114">
    <property type="term" value="P:cellular detoxification of fluoride"/>
    <property type="evidence" value="ECO:0007669"/>
    <property type="project" value="UniProtKB-UniRule"/>
</dbReference>
<name>A0A401FYH0_9BACT</name>
<gene>
    <name evidence="11" type="primary">fluC</name>
    <name evidence="11" type="synonym">crcB</name>
    <name evidence="12" type="ORF">DENIS_3015</name>
</gene>
<comment type="similarity">
    <text evidence="9 11">Belongs to the fluoride channel Fluc/FEX (TC 1.A.43) family.</text>
</comment>
<comment type="subcellular location">
    <subcellularLocation>
        <location evidence="1 11">Cell membrane</location>
        <topology evidence="1 11">Multi-pass membrane protein</topology>
    </subcellularLocation>
</comment>
<proteinExistence type="inferred from homology"/>
<keyword evidence="8 11" id="KW-0407">Ion channel</keyword>
<keyword evidence="11" id="KW-0813">Transport</keyword>
<dbReference type="GO" id="GO:0062054">
    <property type="term" value="F:fluoride channel activity"/>
    <property type="evidence" value="ECO:0007669"/>
    <property type="project" value="UniProtKB-UniRule"/>
</dbReference>
<dbReference type="Pfam" id="PF02537">
    <property type="entry name" value="CRCB"/>
    <property type="match status" value="1"/>
</dbReference>
<feature type="transmembrane region" description="Helical" evidence="11">
    <location>
        <begin position="70"/>
        <end position="88"/>
    </location>
</feature>
<evidence type="ECO:0000256" key="11">
    <source>
        <dbReference type="HAMAP-Rule" id="MF_00454"/>
    </source>
</evidence>
<keyword evidence="3" id="KW-0997">Cell inner membrane</keyword>
<sequence length="131" mass="13925">MTVFTKIFLVMTGGSVGALCRYGFALGAARLLGSRFPWGTLLANMTGCFLIGVAFALSDRTTILSPPARLFFMTGFLGALTTFSTYALESVNYMRSGSHVAVINFLINNLGGGALVLTGFWVVQLLLKGGK</sequence>
<dbReference type="RefSeq" id="WP_231714512.1">
    <property type="nucleotide sequence ID" value="NZ_BEXT01000001.1"/>
</dbReference>
<dbReference type="Proteomes" id="UP000288096">
    <property type="component" value="Unassembled WGS sequence"/>
</dbReference>
<dbReference type="GO" id="GO:0005886">
    <property type="term" value="C:plasma membrane"/>
    <property type="evidence" value="ECO:0007669"/>
    <property type="project" value="UniProtKB-SubCell"/>
</dbReference>
<comment type="caution">
    <text evidence="12">The sequence shown here is derived from an EMBL/GenBank/DDBJ whole genome shotgun (WGS) entry which is preliminary data.</text>
</comment>
<feature type="transmembrane region" description="Helical" evidence="11">
    <location>
        <begin position="7"/>
        <end position="24"/>
    </location>
</feature>
<dbReference type="AlphaFoldDB" id="A0A401FYH0"/>
<evidence type="ECO:0000256" key="6">
    <source>
        <dbReference type="ARBA" id="ARBA00023065"/>
    </source>
</evidence>
<protein>
    <recommendedName>
        <fullName evidence="11">Fluoride-specific ion channel FluC</fullName>
    </recommendedName>
</protein>
<keyword evidence="4 11" id="KW-0812">Transmembrane</keyword>
<keyword evidence="7 11" id="KW-0472">Membrane</keyword>
<keyword evidence="5 11" id="KW-1133">Transmembrane helix</keyword>
<reference evidence="13" key="2">
    <citation type="submission" date="2019-01" db="EMBL/GenBank/DDBJ databases">
        <title>Genome sequence of Desulfonema ishimotonii strain Tokyo 01.</title>
        <authorList>
            <person name="Fukui M."/>
        </authorList>
    </citation>
    <scope>NUCLEOTIDE SEQUENCE [LARGE SCALE GENOMIC DNA]</scope>
    <source>
        <strain evidence="13">Tokyo 01</strain>
    </source>
</reference>
<feature type="binding site" evidence="11">
    <location>
        <position position="78"/>
    </location>
    <ligand>
        <name>Na(+)</name>
        <dbReference type="ChEBI" id="CHEBI:29101"/>
        <note>structural</note>
    </ligand>
</feature>
<keyword evidence="6 11" id="KW-0406">Ion transport</keyword>
<keyword evidence="11" id="KW-0479">Metal-binding</keyword>
<dbReference type="GO" id="GO:0046872">
    <property type="term" value="F:metal ion binding"/>
    <property type="evidence" value="ECO:0007669"/>
    <property type="project" value="UniProtKB-KW"/>
</dbReference>
<keyword evidence="2 11" id="KW-1003">Cell membrane</keyword>
<evidence type="ECO:0000256" key="7">
    <source>
        <dbReference type="ARBA" id="ARBA00023136"/>
    </source>
</evidence>
<evidence type="ECO:0000256" key="9">
    <source>
        <dbReference type="ARBA" id="ARBA00035120"/>
    </source>
</evidence>